<evidence type="ECO:0000313" key="13">
    <source>
        <dbReference type="EMBL" id="MEK8130517.1"/>
    </source>
</evidence>
<keyword evidence="7 13" id="KW-0067">ATP-binding</keyword>
<dbReference type="PROSITE" id="PS50109">
    <property type="entry name" value="HIS_KIN"/>
    <property type="match status" value="2"/>
</dbReference>
<feature type="domain" description="Histidine kinase" evidence="11">
    <location>
        <begin position="444"/>
        <end position="663"/>
    </location>
</feature>
<dbReference type="SUPFAM" id="SSF52172">
    <property type="entry name" value="CheY-like"/>
    <property type="match status" value="1"/>
</dbReference>
<dbReference type="InterPro" id="IPR003594">
    <property type="entry name" value="HATPase_dom"/>
</dbReference>
<feature type="modified residue" description="4-aspartylphosphate" evidence="9">
    <location>
        <position position="747"/>
    </location>
</feature>
<dbReference type="InterPro" id="IPR010559">
    <property type="entry name" value="Sig_transdc_His_kin_internal"/>
</dbReference>
<evidence type="ECO:0000256" key="6">
    <source>
        <dbReference type="ARBA" id="ARBA00022777"/>
    </source>
</evidence>
<dbReference type="InterPro" id="IPR005467">
    <property type="entry name" value="His_kinase_dom"/>
</dbReference>
<dbReference type="SUPFAM" id="SSF47384">
    <property type="entry name" value="Homodimeric domain of signal transducing histidine kinase"/>
    <property type="match status" value="1"/>
</dbReference>
<dbReference type="Pfam" id="PF06580">
    <property type="entry name" value="His_kinase"/>
    <property type="match status" value="1"/>
</dbReference>
<feature type="domain" description="Histidine kinase" evidence="11">
    <location>
        <begin position="926"/>
        <end position="1024"/>
    </location>
</feature>
<comment type="caution">
    <text evidence="13">The sequence shown here is derived from an EMBL/GenBank/DDBJ whole genome shotgun (WGS) entry which is preliminary data.</text>
</comment>
<feature type="transmembrane region" description="Helical" evidence="10">
    <location>
        <begin position="214"/>
        <end position="233"/>
    </location>
</feature>
<dbReference type="InterPro" id="IPR036890">
    <property type="entry name" value="HATPase_C_sf"/>
</dbReference>
<accession>A0ABU9DNR9</accession>
<dbReference type="PROSITE" id="PS50110">
    <property type="entry name" value="RESPONSE_REGULATORY"/>
    <property type="match status" value="1"/>
</dbReference>
<dbReference type="InterPro" id="IPR001789">
    <property type="entry name" value="Sig_transdc_resp-reg_receiver"/>
</dbReference>
<evidence type="ECO:0000256" key="2">
    <source>
        <dbReference type="ARBA" id="ARBA00012438"/>
    </source>
</evidence>
<evidence type="ECO:0000313" key="14">
    <source>
        <dbReference type="Proteomes" id="UP001469365"/>
    </source>
</evidence>
<feature type="transmembrane region" description="Helical" evidence="10">
    <location>
        <begin position="273"/>
        <end position="293"/>
    </location>
</feature>
<keyword evidence="10" id="KW-0472">Membrane</keyword>
<feature type="transmembrane region" description="Helical" evidence="10">
    <location>
        <begin position="333"/>
        <end position="355"/>
    </location>
</feature>
<dbReference type="PANTHER" id="PTHR43047">
    <property type="entry name" value="TWO-COMPONENT HISTIDINE PROTEIN KINASE"/>
    <property type="match status" value="1"/>
</dbReference>
<evidence type="ECO:0000259" key="11">
    <source>
        <dbReference type="PROSITE" id="PS50109"/>
    </source>
</evidence>
<evidence type="ECO:0000256" key="4">
    <source>
        <dbReference type="ARBA" id="ARBA00022679"/>
    </source>
</evidence>
<reference evidence="13 14" key="1">
    <citation type="submission" date="2024-04" db="EMBL/GenBank/DDBJ databases">
        <title>draft genome sequnece of Paenibacillus filicis.</title>
        <authorList>
            <person name="Kim D.-U."/>
        </authorList>
    </citation>
    <scope>NUCLEOTIDE SEQUENCE [LARGE SCALE GENOMIC DNA]</scope>
    <source>
        <strain evidence="13 14">KACC14197</strain>
    </source>
</reference>
<evidence type="ECO:0000256" key="8">
    <source>
        <dbReference type="ARBA" id="ARBA00023012"/>
    </source>
</evidence>
<evidence type="ECO:0000256" key="10">
    <source>
        <dbReference type="SAM" id="Phobius"/>
    </source>
</evidence>
<dbReference type="CDD" id="cd00082">
    <property type="entry name" value="HisKA"/>
    <property type="match status" value="1"/>
</dbReference>
<keyword evidence="14" id="KW-1185">Reference proteome</keyword>
<evidence type="ECO:0000256" key="9">
    <source>
        <dbReference type="PROSITE-ProRule" id="PRU00169"/>
    </source>
</evidence>
<feature type="transmembrane region" description="Helical" evidence="10">
    <location>
        <begin position="367"/>
        <end position="388"/>
    </location>
</feature>
<dbReference type="EC" id="2.7.13.3" evidence="2"/>
<dbReference type="InterPro" id="IPR011623">
    <property type="entry name" value="7TMR_DISM_rcpt_extracell_dom1"/>
</dbReference>
<dbReference type="PANTHER" id="PTHR43047:SF72">
    <property type="entry name" value="OSMOSENSING HISTIDINE PROTEIN KINASE SLN1"/>
    <property type="match status" value="1"/>
</dbReference>
<dbReference type="RefSeq" id="WP_341417654.1">
    <property type="nucleotide sequence ID" value="NZ_JBBPCC010000015.1"/>
</dbReference>
<dbReference type="Gene3D" id="2.60.120.260">
    <property type="entry name" value="Galactose-binding domain-like"/>
    <property type="match status" value="1"/>
</dbReference>
<dbReference type="PRINTS" id="PR00344">
    <property type="entry name" value="BCTRLSENSOR"/>
</dbReference>
<dbReference type="SUPFAM" id="SSF55874">
    <property type="entry name" value="ATPase domain of HSP90 chaperone/DNA topoisomerase II/histidine kinase"/>
    <property type="match status" value="2"/>
</dbReference>
<dbReference type="SMART" id="SM00387">
    <property type="entry name" value="HATPase_c"/>
    <property type="match status" value="2"/>
</dbReference>
<dbReference type="SUPFAM" id="SSF49785">
    <property type="entry name" value="Galactose-binding domain-like"/>
    <property type="match status" value="1"/>
</dbReference>
<keyword evidence="10" id="KW-0812">Transmembrane</keyword>
<organism evidence="13 14">
    <name type="scientific">Paenibacillus filicis</name>
    <dbReference type="NCBI Taxonomy" id="669464"/>
    <lineage>
        <taxon>Bacteria</taxon>
        <taxon>Bacillati</taxon>
        <taxon>Bacillota</taxon>
        <taxon>Bacilli</taxon>
        <taxon>Bacillales</taxon>
        <taxon>Paenibacillaceae</taxon>
        <taxon>Paenibacillus</taxon>
    </lineage>
</organism>
<dbReference type="Pfam" id="PF00072">
    <property type="entry name" value="Response_reg"/>
    <property type="match status" value="1"/>
</dbReference>
<dbReference type="Pfam" id="PF02518">
    <property type="entry name" value="HATPase_c"/>
    <property type="match status" value="2"/>
</dbReference>
<keyword evidence="10" id="KW-1133">Transmembrane helix</keyword>
<dbReference type="InterPro" id="IPR004358">
    <property type="entry name" value="Sig_transdc_His_kin-like_C"/>
</dbReference>
<dbReference type="GO" id="GO:0005524">
    <property type="term" value="F:ATP binding"/>
    <property type="evidence" value="ECO:0007669"/>
    <property type="project" value="UniProtKB-KW"/>
</dbReference>
<dbReference type="InterPro" id="IPR036097">
    <property type="entry name" value="HisK_dim/P_sf"/>
</dbReference>
<dbReference type="Pfam" id="PF07695">
    <property type="entry name" value="7TMR-DISM_7TM"/>
    <property type="match status" value="1"/>
</dbReference>
<keyword evidence="6" id="KW-0418">Kinase</keyword>
<dbReference type="InterPro" id="IPR008979">
    <property type="entry name" value="Galactose-bd-like_sf"/>
</dbReference>
<keyword evidence="8" id="KW-0902">Two-component regulatory system</keyword>
<name>A0ABU9DNR9_9BACL</name>
<dbReference type="InterPro" id="IPR003661">
    <property type="entry name" value="HisK_dim/P_dom"/>
</dbReference>
<dbReference type="SMART" id="SM00388">
    <property type="entry name" value="HisKA"/>
    <property type="match status" value="1"/>
</dbReference>
<evidence type="ECO:0000256" key="7">
    <source>
        <dbReference type="ARBA" id="ARBA00022840"/>
    </source>
</evidence>
<proteinExistence type="predicted"/>
<feature type="domain" description="Response regulatory" evidence="12">
    <location>
        <begin position="697"/>
        <end position="814"/>
    </location>
</feature>
<keyword evidence="5" id="KW-0547">Nucleotide-binding</keyword>
<sequence>MKRTYLGKWIGIALIFTLTLSLFIAVQTLTAPNRDAPSTSRGVLDLTGWDFERQGLVRLDGEWEFYAGELLTPADFREGERHERAYAAVPGTWRGKTFEGGIDRRGFGTYRLKVKLGQTDEVLGLKVRSIRMSHRLFINGKLMGESGIPAADLEHHQPGNTPYTTFFHTDASELEIVIQASNYVFVTGGIVNSLQFGLHQDLAVQDGIQIGSDIALVLILGIFGAYHLSFYFMGRREKTYVLSGLYLFIILLGSLLYGEKLLQRIFPALPFDVAYKLLDLSQFGSAFVIILFFNSINARLLPQRAVAWLTAPLVLYIASVIALPYRIHTEMKYFFFLYAGILFFYILSRLLYLYGQERKHTSDRYELLLFIGGLVSLMLYLVDGTLYTENAVPTDLAGKLGLICFIICMNILLAVRFSNAYEKTELLTHKLMVSNQRKDEFLMNTSHELKTPLHGILNMASHLLEDEEKSLTAQQKQHLWLIKDTSMKLSMLIHDLIDVSSLKHGELRLYPTVVHLRMVVKIVIEILQFELAGKAVRLSNEVDPAIWVLADENRLRQVLYNLVHNAIKYTQQGTITVRSSLDQEAAVISVEDTGRGIAPDKHAAVFEYFERLEESLPQDGYPGMGVGLYISRQLVERMDGAIRIDWSEPGRGTRVVFSLPAREPAGAYLETASAEEEPQRVEGPDGPLEILDQHEHTILLVDDEPSNIRMLLNILKRQPYNVKTAFSAQEALVKMKEQPPVDLVLLDVMMPEISGVELCRMLREEHSILDLPILFATVKDAPSDIALGFRAGANDYVTKPFEGETLIARIQTLLAMKTSIQEAIRNEHAFHQAQIKPHFLYNALSSVISFCYTDGEKAAYLLTMLSHYLRYILDMDRSSLFVPLYRELELIQVYVEIEKARFGERFDFVCEVDPALSGLMIPSLSIQPFVENAIRHGLFEKEGTGTVSLSIEAGDGFITVSIEDDGVGMPEEVLRRILHESGQGGGIGIHNIRRRLATIPQAALTMHTQLEIGTSVRIDLPMTHRGVEGNEEDWEKPL</sequence>
<dbReference type="Proteomes" id="UP001469365">
    <property type="component" value="Unassembled WGS sequence"/>
</dbReference>
<dbReference type="EMBL" id="JBBPCC010000015">
    <property type="protein sequence ID" value="MEK8130517.1"/>
    <property type="molecule type" value="Genomic_DNA"/>
</dbReference>
<keyword evidence="3 9" id="KW-0597">Phosphoprotein</keyword>
<dbReference type="InterPro" id="IPR011006">
    <property type="entry name" value="CheY-like_superfamily"/>
</dbReference>
<evidence type="ECO:0000256" key="1">
    <source>
        <dbReference type="ARBA" id="ARBA00000085"/>
    </source>
</evidence>
<dbReference type="SMART" id="SM00448">
    <property type="entry name" value="REC"/>
    <property type="match status" value="1"/>
</dbReference>
<comment type="catalytic activity">
    <reaction evidence="1">
        <text>ATP + protein L-histidine = ADP + protein N-phospho-L-histidine.</text>
        <dbReference type="EC" id="2.7.13.3"/>
    </reaction>
</comment>
<feature type="transmembrane region" description="Helical" evidence="10">
    <location>
        <begin position="305"/>
        <end position="327"/>
    </location>
</feature>
<keyword evidence="4" id="KW-0808">Transferase</keyword>
<dbReference type="Gene3D" id="3.40.50.2300">
    <property type="match status" value="1"/>
</dbReference>
<dbReference type="Gene3D" id="3.30.565.10">
    <property type="entry name" value="Histidine kinase-like ATPase, C-terminal domain"/>
    <property type="match status" value="2"/>
</dbReference>
<protein>
    <recommendedName>
        <fullName evidence="2">histidine kinase</fullName>
        <ecNumber evidence="2">2.7.13.3</ecNumber>
    </recommendedName>
</protein>
<evidence type="ECO:0000256" key="5">
    <source>
        <dbReference type="ARBA" id="ARBA00022741"/>
    </source>
</evidence>
<dbReference type="Pfam" id="PF00512">
    <property type="entry name" value="HisKA"/>
    <property type="match status" value="1"/>
</dbReference>
<gene>
    <name evidence="13" type="ORF">WMW72_21665</name>
</gene>
<evidence type="ECO:0000256" key="3">
    <source>
        <dbReference type="ARBA" id="ARBA00022553"/>
    </source>
</evidence>
<evidence type="ECO:0000259" key="12">
    <source>
        <dbReference type="PROSITE" id="PS50110"/>
    </source>
</evidence>
<dbReference type="Gene3D" id="1.10.287.130">
    <property type="match status" value="1"/>
</dbReference>
<feature type="transmembrane region" description="Helical" evidence="10">
    <location>
        <begin position="240"/>
        <end position="258"/>
    </location>
</feature>